<protein>
    <submittedName>
        <fullName evidence="1">Uncharacterized protein</fullName>
    </submittedName>
</protein>
<reference evidence="1" key="1">
    <citation type="journal article" date="2011" name="Genome Biol.">
        <title>The draft genome of the carcinogenic human liver fluke Clonorchis sinensis.</title>
        <authorList>
            <person name="Wang X."/>
            <person name="Chen W."/>
            <person name="Huang Y."/>
            <person name="Sun J."/>
            <person name="Men J."/>
            <person name="Liu H."/>
            <person name="Luo F."/>
            <person name="Guo L."/>
            <person name="Lv X."/>
            <person name="Deng C."/>
            <person name="Zhou C."/>
            <person name="Fan Y."/>
            <person name="Li X."/>
            <person name="Huang L."/>
            <person name="Hu Y."/>
            <person name="Liang C."/>
            <person name="Hu X."/>
            <person name="Xu J."/>
            <person name="Yu X."/>
        </authorList>
    </citation>
    <scope>NUCLEOTIDE SEQUENCE [LARGE SCALE GENOMIC DNA]</scope>
    <source>
        <strain evidence="1">Henan</strain>
    </source>
</reference>
<gene>
    <name evidence="1" type="ORF">CLF_101462</name>
</gene>
<evidence type="ECO:0000313" key="1">
    <source>
        <dbReference type="EMBL" id="GAA48319.1"/>
    </source>
</evidence>
<evidence type="ECO:0000313" key="2">
    <source>
        <dbReference type="Proteomes" id="UP000008909"/>
    </source>
</evidence>
<organism evidence="1 2">
    <name type="scientific">Clonorchis sinensis</name>
    <name type="common">Chinese liver fluke</name>
    <dbReference type="NCBI Taxonomy" id="79923"/>
    <lineage>
        <taxon>Eukaryota</taxon>
        <taxon>Metazoa</taxon>
        <taxon>Spiralia</taxon>
        <taxon>Lophotrochozoa</taxon>
        <taxon>Platyhelminthes</taxon>
        <taxon>Trematoda</taxon>
        <taxon>Digenea</taxon>
        <taxon>Opisthorchiida</taxon>
        <taxon>Opisthorchiata</taxon>
        <taxon>Opisthorchiidae</taxon>
        <taxon>Clonorchis</taxon>
    </lineage>
</organism>
<dbReference type="EMBL" id="DF142882">
    <property type="protein sequence ID" value="GAA48319.1"/>
    <property type="molecule type" value="Genomic_DNA"/>
</dbReference>
<proteinExistence type="predicted"/>
<dbReference type="AlphaFoldDB" id="G7Y5T3"/>
<accession>G7Y5T3</accession>
<sequence>MESFDMNLRSGKTNVVQSLLQECRMWSLYGNRHFIVNLLDDFASASSSDAVAPHLEATVYFTKENVPSESHRYRVERYRNSVSGNDYPISSGKVQSSSVYDLTPCKFHTVVLRSVSASNKTSSDVCGCGTTEDEGKLVPAATVSITEKRTTKPWRRSYVQFVRKLSSYALKAIALMHERH</sequence>
<dbReference type="Proteomes" id="UP000008909">
    <property type="component" value="Unassembled WGS sequence"/>
</dbReference>
<keyword evidence="2" id="KW-1185">Reference proteome</keyword>
<reference key="2">
    <citation type="submission" date="2011-10" db="EMBL/GenBank/DDBJ databases">
        <title>The genome and transcriptome sequence of Clonorchis sinensis provide insights into the carcinogenic liver fluke.</title>
        <authorList>
            <person name="Wang X."/>
            <person name="Huang Y."/>
            <person name="Chen W."/>
            <person name="Liu H."/>
            <person name="Guo L."/>
            <person name="Chen Y."/>
            <person name="Luo F."/>
            <person name="Zhou W."/>
            <person name="Sun J."/>
            <person name="Mao Q."/>
            <person name="Liang P."/>
            <person name="Zhou C."/>
            <person name="Tian Y."/>
            <person name="Men J."/>
            <person name="Lv X."/>
            <person name="Huang L."/>
            <person name="Zhou J."/>
            <person name="Hu Y."/>
            <person name="Li R."/>
            <person name="Zhang F."/>
            <person name="Lei H."/>
            <person name="Li X."/>
            <person name="Hu X."/>
            <person name="Liang C."/>
            <person name="Xu J."/>
            <person name="Wu Z."/>
            <person name="Yu X."/>
        </authorList>
    </citation>
    <scope>NUCLEOTIDE SEQUENCE</scope>
    <source>
        <strain>Henan</strain>
    </source>
</reference>
<name>G7Y5T3_CLOSI</name>